<dbReference type="RefSeq" id="XP_014143952.1">
    <property type="nucleotide sequence ID" value="XM_014288477.1"/>
</dbReference>
<gene>
    <name evidence="2" type="ORF">SARC_17427</name>
</gene>
<feature type="non-terminal residue" evidence="2">
    <location>
        <position position="74"/>
    </location>
</feature>
<proteinExistence type="predicted"/>
<name>A0A0L0EZY4_9EUKA</name>
<dbReference type="GeneID" id="25917931"/>
<accession>A0A0L0EZY4</accession>
<protein>
    <submittedName>
        <fullName evidence="2">Uncharacterized protein</fullName>
    </submittedName>
</protein>
<keyword evidence="3" id="KW-1185">Reference proteome</keyword>
<evidence type="ECO:0000313" key="3">
    <source>
        <dbReference type="Proteomes" id="UP000054560"/>
    </source>
</evidence>
<feature type="region of interest" description="Disordered" evidence="1">
    <location>
        <begin position="1"/>
        <end position="74"/>
    </location>
</feature>
<organism evidence="2 3">
    <name type="scientific">Sphaeroforma arctica JP610</name>
    <dbReference type="NCBI Taxonomy" id="667725"/>
    <lineage>
        <taxon>Eukaryota</taxon>
        <taxon>Ichthyosporea</taxon>
        <taxon>Ichthyophonida</taxon>
        <taxon>Sphaeroforma</taxon>
    </lineage>
</organism>
<sequence>THKSVIHTLTYTINPHREPTPKHHTRTHDSSERRRPVTDGFERAPSERQAIVDSTDTHNTHDRSDEDSIIKHVK</sequence>
<evidence type="ECO:0000256" key="1">
    <source>
        <dbReference type="SAM" id="MobiDB-lite"/>
    </source>
</evidence>
<dbReference type="AlphaFoldDB" id="A0A0L0EZY4"/>
<feature type="non-terminal residue" evidence="2">
    <location>
        <position position="1"/>
    </location>
</feature>
<feature type="compositionally biased region" description="Basic and acidic residues" evidence="1">
    <location>
        <begin position="55"/>
        <end position="74"/>
    </location>
</feature>
<dbReference type="EMBL" id="KQ252307">
    <property type="protein sequence ID" value="KNC70050.1"/>
    <property type="molecule type" value="Genomic_DNA"/>
</dbReference>
<dbReference type="Proteomes" id="UP000054560">
    <property type="component" value="Unassembled WGS sequence"/>
</dbReference>
<evidence type="ECO:0000313" key="2">
    <source>
        <dbReference type="EMBL" id="KNC70050.1"/>
    </source>
</evidence>
<feature type="compositionally biased region" description="Basic and acidic residues" evidence="1">
    <location>
        <begin position="15"/>
        <end position="46"/>
    </location>
</feature>
<reference evidence="2 3" key="1">
    <citation type="submission" date="2011-02" db="EMBL/GenBank/DDBJ databases">
        <title>The Genome Sequence of Sphaeroforma arctica JP610.</title>
        <authorList>
            <consortium name="The Broad Institute Genome Sequencing Platform"/>
            <person name="Russ C."/>
            <person name="Cuomo C."/>
            <person name="Young S.K."/>
            <person name="Zeng Q."/>
            <person name="Gargeya S."/>
            <person name="Alvarado L."/>
            <person name="Berlin A."/>
            <person name="Chapman S.B."/>
            <person name="Chen Z."/>
            <person name="Freedman E."/>
            <person name="Gellesch M."/>
            <person name="Goldberg J."/>
            <person name="Griggs A."/>
            <person name="Gujja S."/>
            <person name="Heilman E."/>
            <person name="Heiman D."/>
            <person name="Howarth C."/>
            <person name="Mehta T."/>
            <person name="Neiman D."/>
            <person name="Pearson M."/>
            <person name="Roberts A."/>
            <person name="Saif S."/>
            <person name="Shea T."/>
            <person name="Shenoy N."/>
            <person name="Sisk P."/>
            <person name="Stolte C."/>
            <person name="Sykes S."/>
            <person name="White J."/>
            <person name="Yandava C."/>
            <person name="Burger G."/>
            <person name="Gray M.W."/>
            <person name="Holland P.W.H."/>
            <person name="King N."/>
            <person name="Lang F.B.F."/>
            <person name="Roger A.J."/>
            <person name="Ruiz-Trillo I."/>
            <person name="Haas B."/>
            <person name="Nusbaum C."/>
            <person name="Birren B."/>
        </authorList>
    </citation>
    <scope>NUCLEOTIDE SEQUENCE [LARGE SCALE GENOMIC DNA]</scope>
    <source>
        <strain evidence="2 3">JP610</strain>
    </source>
</reference>